<dbReference type="InterPro" id="IPR051663">
    <property type="entry name" value="CLec_Tetranectin-domain"/>
</dbReference>
<dbReference type="InterPro" id="IPR001304">
    <property type="entry name" value="C-type_lectin-like"/>
</dbReference>
<keyword evidence="4" id="KW-0430">Lectin</keyword>
<evidence type="ECO:0000259" key="7">
    <source>
        <dbReference type="PROSITE" id="PS50041"/>
    </source>
</evidence>
<dbReference type="AlphaFoldDB" id="A0AAV2MBU4"/>
<evidence type="ECO:0000313" key="8">
    <source>
        <dbReference type="EMBL" id="CAL1610776.1"/>
    </source>
</evidence>
<keyword evidence="6" id="KW-0176">Collagen</keyword>
<dbReference type="EMBL" id="OZ035829">
    <property type="protein sequence ID" value="CAL1610776.1"/>
    <property type="molecule type" value="Genomic_DNA"/>
</dbReference>
<dbReference type="InterPro" id="IPR008160">
    <property type="entry name" value="Collagen"/>
</dbReference>
<dbReference type="GO" id="GO:0008083">
    <property type="term" value="F:growth factor activity"/>
    <property type="evidence" value="ECO:0007669"/>
    <property type="project" value="TreeGrafter"/>
</dbReference>
<evidence type="ECO:0000256" key="6">
    <source>
        <dbReference type="ARBA" id="ARBA00023119"/>
    </source>
</evidence>
<dbReference type="GO" id="GO:0030246">
    <property type="term" value="F:carbohydrate binding"/>
    <property type="evidence" value="ECO:0007669"/>
    <property type="project" value="UniProtKB-KW"/>
</dbReference>
<accession>A0AAV2MBU4</accession>
<dbReference type="GO" id="GO:0005615">
    <property type="term" value="C:extracellular space"/>
    <property type="evidence" value="ECO:0007669"/>
    <property type="project" value="TreeGrafter"/>
</dbReference>
<dbReference type="PANTHER" id="PTHR22799">
    <property type="entry name" value="TETRANECTIN-RELATED"/>
    <property type="match status" value="1"/>
</dbReference>
<keyword evidence="2" id="KW-0964">Secreted</keyword>
<gene>
    <name evidence="8" type="ORF">KC01_LOCUS37324</name>
</gene>
<proteinExistence type="predicted"/>
<evidence type="ECO:0000313" key="9">
    <source>
        <dbReference type="Proteomes" id="UP001497482"/>
    </source>
</evidence>
<dbReference type="InterPro" id="IPR016186">
    <property type="entry name" value="C-type_lectin-like/link_sf"/>
</dbReference>
<dbReference type="PANTHER" id="PTHR22799:SF1">
    <property type="entry name" value="C-TYPE LECTIN DOMAIN FAMILY 11 MEMBER A"/>
    <property type="match status" value="1"/>
</dbReference>
<dbReference type="SUPFAM" id="SSF56436">
    <property type="entry name" value="C-type lectin-like"/>
    <property type="match status" value="1"/>
</dbReference>
<name>A0AAV2MBU4_KNICA</name>
<dbReference type="Pfam" id="PF00059">
    <property type="entry name" value="Lectin_C"/>
    <property type="match status" value="1"/>
</dbReference>
<reference evidence="8 9" key="1">
    <citation type="submission" date="2024-04" db="EMBL/GenBank/DDBJ databases">
        <authorList>
            <person name="Waldvogel A.-M."/>
            <person name="Schoenle A."/>
        </authorList>
    </citation>
    <scope>NUCLEOTIDE SEQUENCE [LARGE SCALE GENOMIC DNA]</scope>
</reference>
<dbReference type="GO" id="GO:0005581">
    <property type="term" value="C:collagen trimer"/>
    <property type="evidence" value="ECO:0007669"/>
    <property type="project" value="UniProtKB-KW"/>
</dbReference>
<evidence type="ECO:0000256" key="2">
    <source>
        <dbReference type="ARBA" id="ARBA00022525"/>
    </source>
</evidence>
<evidence type="ECO:0000256" key="4">
    <source>
        <dbReference type="ARBA" id="ARBA00022734"/>
    </source>
</evidence>
<evidence type="ECO:0000256" key="5">
    <source>
        <dbReference type="ARBA" id="ARBA00022837"/>
    </source>
</evidence>
<evidence type="ECO:0000256" key="1">
    <source>
        <dbReference type="ARBA" id="ARBA00004613"/>
    </source>
</evidence>
<dbReference type="GO" id="GO:0001503">
    <property type="term" value="P:ossification"/>
    <property type="evidence" value="ECO:0007669"/>
    <property type="project" value="TreeGrafter"/>
</dbReference>
<organism evidence="8 9">
    <name type="scientific">Knipowitschia caucasica</name>
    <name type="common">Caucasian dwarf goby</name>
    <name type="synonym">Pomatoschistus caucasicus</name>
    <dbReference type="NCBI Taxonomy" id="637954"/>
    <lineage>
        <taxon>Eukaryota</taxon>
        <taxon>Metazoa</taxon>
        <taxon>Chordata</taxon>
        <taxon>Craniata</taxon>
        <taxon>Vertebrata</taxon>
        <taxon>Euteleostomi</taxon>
        <taxon>Actinopterygii</taxon>
        <taxon>Neopterygii</taxon>
        <taxon>Teleostei</taxon>
        <taxon>Neoteleostei</taxon>
        <taxon>Acanthomorphata</taxon>
        <taxon>Gobiaria</taxon>
        <taxon>Gobiiformes</taxon>
        <taxon>Gobioidei</taxon>
        <taxon>Gobiidae</taxon>
        <taxon>Gobiinae</taxon>
        <taxon>Knipowitschia</taxon>
    </lineage>
</organism>
<dbReference type="Pfam" id="PF01391">
    <property type="entry name" value="Collagen"/>
    <property type="match status" value="1"/>
</dbReference>
<comment type="subcellular location">
    <subcellularLocation>
        <location evidence="1">Secreted</location>
    </subcellularLocation>
</comment>
<dbReference type="InterPro" id="IPR016187">
    <property type="entry name" value="CTDL_fold"/>
</dbReference>
<evidence type="ECO:0000256" key="3">
    <source>
        <dbReference type="ARBA" id="ARBA00022729"/>
    </source>
</evidence>
<protein>
    <recommendedName>
        <fullName evidence="7">C-type lectin domain-containing protein</fullName>
    </recommendedName>
</protein>
<dbReference type="Proteomes" id="UP001497482">
    <property type="component" value="Chromosome 7"/>
</dbReference>
<dbReference type="Gene3D" id="3.10.100.10">
    <property type="entry name" value="Mannose-Binding Protein A, subunit A"/>
    <property type="match status" value="1"/>
</dbReference>
<sequence length="258" mass="27586">MRLLYASHEVCTNALIPGAKGDKGIIGEVGEEGIMGKAGPPGNSGFAGDAGIKGDMGHLGKMGPMGHKGDKGDPGLDGPLGLKGTPGSTCDCGRYRRLVGHIDNNLGRLRNSMIFVKNVLLGLRETEEMYYLLVKEAKMFHQASINCRLRGGVLAMPKTPNTNRILADYCSQAGLTRVYVGVKASAGTNGTRSYKYSDSSPLQEFSGWSDTSPSSNSSCVELLSSGTWAHTDCDNFMYFICEFSKSRRRTGTTPTVVS</sequence>
<dbReference type="PROSITE" id="PS50041">
    <property type="entry name" value="C_TYPE_LECTIN_2"/>
    <property type="match status" value="1"/>
</dbReference>
<dbReference type="SMART" id="SM00034">
    <property type="entry name" value="CLECT"/>
    <property type="match status" value="1"/>
</dbReference>
<keyword evidence="5" id="KW-0106">Calcium</keyword>
<keyword evidence="9" id="KW-1185">Reference proteome</keyword>
<keyword evidence="3" id="KW-0732">Signal</keyword>
<feature type="domain" description="C-type lectin" evidence="7">
    <location>
        <begin position="131"/>
        <end position="242"/>
    </location>
</feature>